<evidence type="ECO:0000313" key="6">
    <source>
        <dbReference type="Proteomes" id="UP000610966"/>
    </source>
</evidence>
<evidence type="ECO:0000256" key="2">
    <source>
        <dbReference type="ARBA" id="ARBA00022801"/>
    </source>
</evidence>
<dbReference type="PANTHER" id="PTHR30231:SF4">
    <property type="entry name" value="PROTEIN NEN2"/>
    <property type="match status" value="1"/>
</dbReference>
<keyword evidence="2" id="KW-0378">Hydrolase</keyword>
<dbReference type="AlphaFoldDB" id="A0A8J3VYM0"/>
<sequence>MPQRWEQTPMVALDLEGSGSQDHDDEAILEIALVPMAVGRPALDQGWHSLVNPGRRIPRRPWTSPGLTNEILAQAPPWNAVEPAVRDRVQAAIIVGHNVRVDWRLLHRRSPRLRPAALLDTLRLARYVHGNRTGKSLTALLTEHRLTEQVNALVPDGQPHRALWDTVAVTLLLPALIAVLPSRGDTTMAELVRLAGVPMDGENVAPGPQEQLTLGF</sequence>
<protein>
    <recommendedName>
        <fullName evidence="4">Exonuclease domain-containing protein</fullName>
    </recommendedName>
</protein>
<organism evidence="5 6">
    <name type="scientific">Sphaerimonospora thailandensis</name>
    <dbReference type="NCBI Taxonomy" id="795644"/>
    <lineage>
        <taxon>Bacteria</taxon>
        <taxon>Bacillati</taxon>
        <taxon>Actinomycetota</taxon>
        <taxon>Actinomycetes</taxon>
        <taxon>Streptosporangiales</taxon>
        <taxon>Streptosporangiaceae</taxon>
        <taxon>Sphaerimonospora</taxon>
    </lineage>
</organism>
<dbReference type="PANTHER" id="PTHR30231">
    <property type="entry name" value="DNA POLYMERASE III SUBUNIT EPSILON"/>
    <property type="match status" value="1"/>
</dbReference>
<dbReference type="Pfam" id="PF00929">
    <property type="entry name" value="RNase_T"/>
    <property type="match status" value="1"/>
</dbReference>
<dbReference type="RefSeq" id="WP_204013184.1">
    <property type="nucleotide sequence ID" value="NZ_BOOG01000012.1"/>
</dbReference>
<evidence type="ECO:0000259" key="4">
    <source>
        <dbReference type="SMART" id="SM00479"/>
    </source>
</evidence>
<dbReference type="Gene3D" id="3.30.420.10">
    <property type="entry name" value="Ribonuclease H-like superfamily/Ribonuclease H"/>
    <property type="match status" value="1"/>
</dbReference>
<keyword evidence="6" id="KW-1185">Reference proteome</keyword>
<dbReference type="InterPro" id="IPR036397">
    <property type="entry name" value="RNaseH_sf"/>
</dbReference>
<dbReference type="CDD" id="cd06127">
    <property type="entry name" value="DEDDh"/>
    <property type="match status" value="1"/>
</dbReference>
<name>A0A8J3VYM0_9ACTN</name>
<evidence type="ECO:0000313" key="5">
    <source>
        <dbReference type="EMBL" id="GIH69138.1"/>
    </source>
</evidence>
<dbReference type="SMART" id="SM00479">
    <property type="entry name" value="EXOIII"/>
    <property type="match status" value="1"/>
</dbReference>
<dbReference type="GO" id="GO:0005829">
    <property type="term" value="C:cytosol"/>
    <property type="evidence" value="ECO:0007669"/>
    <property type="project" value="TreeGrafter"/>
</dbReference>
<reference evidence="5" key="1">
    <citation type="submission" date="2021-01" db="EMBL/GenBank/DDBJ databases">
        <title>Whole genome shotgun sequence of Sphaerimonospora thailandensis NBRC 107569.</title>
        <authorList>
            <person name="Komaki H."/>
            <person name="Tamura T."/>
        </authorList>
    </citation>
    <scope>NUCLEOTIDE SEQUENCE</scope>
    <source>
        <strain evidence="5">NBRC 107569</strain>
    </source>
</reference>
<feature type="domain" description="Exonuclease" evidence="4">
    <location>
        <begin position="9"/>
        <end position="182"/>
    </location>
</feature>
<dbReference type="InterPro" id="IPR012337">
    <property type="entry name" value="RNaseH-like_sf"/>
</dbReference>
<dbReference type="Proteomes" id="UP000610966">
    <property type="component" value="Unassembled WGS sequence"/>
</dbReference>
<accession>A0A8J3VYM0</accession>
<gene>
    <name evidence="5" type="ORF">Mth01_13910</name>
</gene>
<comment type="caution">
    <text evidence="5">The sequence shown here is derived from an EMBL/GenBank/DDBJ whole genome shotgun (WGS) entry which is preliminary data.</text>
</comment>
<dbReference type="GO" id="GO:0003676">
    <property type="term" value="F:nucleic acid binding"/>
    <property type="evidence" value="ECO:0007669"/>
    <property type="project" value="InterPro"/>
</dbReference>
<dbReference type="SUPFAM" id="SSF53098">
    <property type="entry name" value="Ribonuclease H-like"/>
    <property type="match status" value="1"/>
</dbReference>
<dbReference type="GO" id="GO:0008408">
    <property type="term" value="F:3'-5' exonuclease activity"/>
    <property type="evidence" value="ECO:0007669"/>
    <property type="project" value="TreeGrafter"/>
</dbReference>
<keyword evidence="3" id="KW-0269">Exonuclease</keyword>
<evidence type="ECO:0000256" key="1">
    <source>
        <dbReference type="ARBA" id="ARBA00022722"/>
    </source>
</evidence>
<keyword evidence="1" id="KW-0540">Nuclease</keyword>
<dbReference type="EMBL" id="BOOG01000012">
    <property type="protein sequence ID" value="GIH69138.1"/>
    <property type="molecule type" value="Genomic_DNA"/>
</dbReference>
<evidence type="ECO:0000256" key="3">
    <source>
        <dbReference type="ARBA" id="ARBA00022839"/>
    </source>
</evidence>
<proteinExistence type="predicted"/>
<dbReference type="InterPro" id="IPR013520">
    <property type="entry name" value="Ribonucl_H"/>
</dbReference>